<evidence type="ECO:0000313" key="2">
    <source>
        <dbReference type="Proteomes" id="UP000479241"/>
    </source>
</evidence>
<gene>
    <name evidence="1" type="ORF">GCU60_07280</name>
</gene>
<dbReference type="InterPro" id="IPR045919">
    <property type="entry name" value="DUF6338"/>
</dbReference>
<dbReference type="Pfam" id="PF19865">
    <property type="entry name" value="DUF6338"/>
    <property type="match status" value="1"/>
</dbReference>
<protein>
    <submittedName>
        <fullName evidence="1">Uncharacterized protein</fullName>
    </submittedName>
</protein>
<dbReference type="AlphaFoldDB" id="A0A6L9W148"/>
<evidence type="ECO:0000313" key="1">
    <source>
        <dbReference type="EMBL" id="NEK85562.1"/>
    </source>
</evidence>
<proteinExistence type="predicted"/>
<name>A0A6L9W148_9ACTN</name>
<dbReference type="EMBL" id="JAAGWG010000009">
    <property type="protein sequence ID" value="NEK85562.1"/>
    <property type="molecule type" value="Genomic_DNA"/>
</dbReference>
<comment type="caution">
    <text evidence="1">The sequence shown here is derived from an EMBL/GenBank/DDBJ whole genome shotgun (WGS) entry which is preliminary data.</text>
</comment>
<organism evidence="1 2">
    <name type="scientific">Blastococcus saxobsidens</name>
    <dbReference type="NCBI Taxonomy" id="138336"/>
    <lineage>
        <taxon>Bacteria</taxon>
        <taxon>Bacillati</taxon>
        <taxon>Actinomycetota</taxon>
        <taxon>Actinomycetes</taxon>
        <taxon>Geodermatophilales</taxon>
        <taxon>Geodermatophilaceae</taxon>
        <taxon>Blastococcus</taxon>
    </lineage>
</organism>
<dbReference type="Proteomes" id="UP000479241">
    <property type="component" value="Unassembled WGS sequence"/>
</dbReference>
<sequence length="86" mass="9426">MTDRSSRYLRVRLHDGTWVAGKFADRSYAGGHPHPTDLLLEESWAVDQETGELADEQGPAYPVYIPAGEMVLLEQLPAGDGTREGA</sequence>
<accession>A0A6L9W148</accession>
<reference evidence="1 2" key="1">
    <citation type="submission" date="2019-12" db="EMBL/GenBank/DDBJ databases">
        <title>the WGS of Blastococcus saxobsidens 67B17.</title>
        <authorList>
            <person name="Jiang Z."/>
        </authorList>
    </citation>
    <scope>NUCLEOTIDE SEQUENCE [LARGE SCALE GENOMIC DNA]</scope>
    <source>
        <strain evidence="1 2">67B17</strain>
    </source>
</reference>